<keyword evidence="7" id="KW-0326">Glycosidase</keyword>
<comment type="catalytic activity">
    <reaction evidence="1">
        <text>Endohydrolysis of (1-&gt;4)-beta-D-glucosidic linkages in cellulose, lichenin and cereal beta-D-glucans.</text>
        <dbReference type="EC" id="3.2.1.4"/>
    </reaction>
</comment>
<dbReference type="GO" id="GO:0030245">
    <property type="term" value="P:cellulose catabolic process"/>
    <property type="evidence" value="ECO:0007669"/>
    <property type="project" value="UniProtKB-KW"/>
</dbReference>
<keyword evidence="6" id="KW-0119">Carbohydrate metabolism</keyword>
<reference evidence="12" key="1">
    <citation type="journal article" date="2022" name="Plant J.">
        <title>Strategies of tolerance reflected in two North American maple genomes.</title>
        <authorList>
            <person name="McEvoy S.L."/>
            <person name="Sezen U.U."/>
            <person name="Trouern-Trend A."/>
            <person name="McMahon S.M."/>
            <person name="Schaberg P.G."/>
            <person name="Yang J."/>
            <person name="Wegrzyn J.L."/>
            <person name="Swenson N.G."/>
        </authorList>
    </citation>
    <scope>NUCLEOTIDE SEQUENCE</scope>
    <source>
        <strain evidence="12">91603</strain>
    </source>
</reference>
<keyword evidence="5" id="KW-0136">Cellulose degradation</keyword>
<feature type="compositionally biased region" description="Pro residues" evidence="9">
    <location>
        <begin position="20"/>
        <end position="30"/>
    </location>
</feature>
<dbReference type="SUPFAM" id="SSF48208">
    <property type="entry name" value="Six-hairpin glycosidases"/>
    <property type="match status" value="1"/>
</dbReference>
<dbReference type="Proteomes" id="UP001064489">
    <property type="component" value="Chromosome 3"/>
</dbReference>
<name>A0AAD5J565_ACENE</name>
<evidence type="ECO:0000256" key="3">
    <source>
        <dbReference type="ARBA" id="ARBA00012601"/>
    </source>
</evidence>
<evidence type="ECO:0000256" key="8">
    <source>
        <dbReference type="ARBA" id="ARBA00023326"/>
    </source>
</evidence>
<dbReference type="InterPro" id="IPR008928">
    <property type="entry name" value="6-hairpin_glycosidase_sf"/>
</dbReference>
<proteinExistence type="inferred from homology"/>
<dbReference type="PANTHER" id="PTHR22298">
    <property type="entry name" value="ENDO-1,4-BETA-GLUCANASE"/>
    <property type="match status" value="1"/>
</dbReference>
<dbReference type="Pfam" id="PF03478">
    <property type="entry name" value="Beta-prop_KIB1-4"/>
    <property type="match status" value="1"/>
</dbReference>
<dbReference type="EMBL" id="JAJSOW010000100">
    <property type="protein sequence ID" value="KAI9186023.1"/>
    <property type="molecule type" value="Genomic_DNA"/>
</dbReference>
<dbReference type="Gene3D" id="1.50.10.10">
    <property type="match status" value="2"/>
</dbReference>
<comment type="similarity">
    <text evidence="2">Belongs to the glycosyl hydrolase 9 (cellulase E) family.</text>
</comment>
<dbReference type="InterPro" id="IPR001701">
    <property type="entry name" value="Glyco_hydro_9"/>
</dbReference>
<evidence type="ECO:0000313" key="13">
    <source>
        <dbReference type="EMBL" id="KAI9186113.1"/>
    </source>
</evidence>
<sequence>MSTVQEKLPVKRKRIDSTTPPLPPPPPPSPSSRVRVRWSDLNKDVLSVIFQKLKDYDSHDNNNTIYRCGNVCVSWQSIAREILPRYLLLSKVQNLKNKKSYVLFNLFTESVSEISLPEELKGRWFTASSFGWMLTVGIKSRYKIALINPFSPDQKIELPDTTNISKLSNFNRGLRVITSTNPLDPNCIFVAFRGDSFGRTPAFCKLGDKSWTIMSEYVWGVSSWGVCSDDARFYKGKFYSVDLNGNLFRIRLNSSSSFSFMMHYLIDYWPVTKSQTSKCRNINYLVELNGDLLLVRRKREYIKTIGFDVYKWIEEKKKWSTDPEKDIGNNVILLGKYSSVTIPAGPVVGDLKENCMYFLDDVGDQRSKHDNDAGVYNILSRKIDRLPESWPIWTSPVGDGDTDHCCWQRPEDMTTLQHAYKVDERNPGSDVAGETAAAMAAASIVFRKLNPHFSHLLLHHAKQDVSTAAFLLSVYGDYLDSTNQTLRCHRGTVAPREILTFAKSQVDYILGSNPMATSYLVGYGTKFPQRVHWVHSRV</sequence>
<dbReference type="Pfam" id="PF00759">
    <property type="entry name" value="Glyco_hydro_9"/>
    <property type="match status" value="2"/>
</dbReference>
<feature type="domain" description="Glycoside hydrolase family 9" evidence="10">
    <location>
        <begin position="396"/>
        <end position="463"/>
    </location>
</feature>
<dbReference type="InterPro" id="IPR005174">
    <property type="entry name" value="KIB1-4_b-propeller"/>
</dbReference>
<dbReference type="AlphaFoldDB" id="A0AAD5J565"/>
<evidence type="ECO:0000256" key="2">
    <source>
        <dbReference type="ARBA" id="ARBA00007072"/>
    </source>
</evidence>
<protein>
    <recommendedName>
        <fullName evidence="3">cellulase</fullName>
        <ecNumber evidence="3">3.2.1.4</ecNumber>
    </recommendedName>
</protein>
<dbReference type="GO" id="GO:0008810">
    <property type="term" value="F:cellulase activity"/>
    <property type="evidence" value="ECO:0007669"/>
    <property type="project" value="UniProtKB-EC"/>
</dbReference>
<evidence type="ECO:0000313" key="14">
    <source>
        <dbReference type="Proteomes" id="UP001064489"/>
    </source>
</evidence>
<evidence type="ECO:0000256" key="7">
    <source>
        <dbReference type="ARBA" id="ARBA00023295"/>
    </source>
</evidence>
<evidence type="ECO:0000256" key="9">
    <source>
        <dbReference type="SAM" id="MobiDB-lite"/>
    </source>
</evidence>
<evidence type="ECO:0000259" key="11">
    <source>
        <dbReference type="Pfam" id="PF03478"/>
    </source>
</evidence>
<evidence type="ECO:0000313" key="12">
    <source>
        <dbReference type="EMBL" id="KAI9186023.1"/>
    </source>
</evidence>
<keyword evidence="8" id="KW-0624">Polysaccharide degradation</keyword>
<organism evidence="12 14">
    <name type="scientific">Acer negundo</name>
    <name type="common">Box elder</name>
    <dbReference type="NCBI Taxonomy" id="4023"/>
    <lineage>
        <taxon>Eukaryota</taxon>
        <taxon>Viridiplantae</taxon>
        <taxon>Streptophyta</taxon>
        <taxon>Embryophyta</taxon>
        <taxon>Tracheophyta</taxon>
        <taxon>Spermatophyta</taxon>
        <taxon>Magnoliopsida</taxon>
        <taxon>eudicotyledons</taxon>
        <taxon>Gunneridae</taxon>
        <taxon>Pentapetalae</taxon>
        <taxon>rosids</taxon>
        <taxon>malvids</taxon>
        <taxon>Sapindales</taxon>
        <taxon>Sapindaceae</taxon>
        <taxon>Hippocastanoideae</taxon>
        <taxon>Acereae</taxon>
        <taxon>Acer</taxon>
    </lineage>
</organism>
<feature type="domain" description="Glycoside hydrolase family 9" evidence="10">
    <location>
        <begin position="464"/>
        <end position="532"/>
    </location>
</feature>
<evidence type="ECO:0000259" key="10">
    <source>
        <dbReference type="Pfam" id="PF00759"/>
    </source>
</evidence>
<accession>A0AAD5J565</accession>
<comment type="caution">
    <text evidence="12">The sequence shown here is derived from an EMBL/GenBank/DDBJ whole genome shotgun (WGS) entry which is preliminary data.</text>
</comment>
<evidence type="ECO:0000256" key="1">
    <source>
        <dbReference type="ARBA" id="ARBA00000966"/>
    </source>
</evidence>
<evidence type="ECO:0000256" key="6">
    <source>
        <dbReference type="ARBA" id="ARBA00023277"/>
    </source>
</evidence>
<dbReference type="InterPro" id="IPR012341">
    <property type="entry name" value="6hp_glycosidase-like_sf"/>
</dbReference>
<feature type="region of interest" description="Disordered" evidence="9">
    <location>
        <begin position="1"/>
        <end position="34"/>
    </location>
</feature>
<keyword evidence="14" id="KW-1185">Reference proteome</keyword>
<reference evidence="12" key="2">
    <citation type="submission" date="2023-02" db="EMBL/GenBank/DDBJ databases">
        <authorList>
            <person name="Swenson N.G."/>
            <person name="Wegrzyn J.L."/>
            <person name="Mcevoy S.L."/>
        </authorList>
    </citation>
    <scope>NUCLEOTIDE SEQUENCE</scope>
    <source>
        <strain evidence="12">91603</strain>
        <tissue evidence="12">Leaf</tissue>
    </source>
</reference>
<dbReference type="EC" id="3.2.1.4" evidence="3"/>
<evidence type="ECO:0000256" key="5">
    <source>
        <dbReference type="ARBA" id="ARBA00023001"/>
    </source>
</evidence>
<dbReference type="EMBL" id="JAJSOW010000100">
    <property type="protein sequence ID" value="KAI9186113.1"/>
    <property type="molecule type" value="Genomic_DNA"/>
</dbReference>
<keyword evidence="4" id="KW-0378">Hydrolase</keyword>
<feature type="domain" description="KIB1-4 beta-propeller" evidence="11">
    <location>
        <begin position="104"/>
        <end position="377"/>
    </location>
</feature>
<gene>
    <name evidence="12" type="ORF">LWI28_013105</name>
    <name evidence="13" type="ORF">LWI28_013896</name>
</gene>
<evidence type="ECO:0000256" key="4">
    <source>
        <dbReference type="ARBA" id="ARBA00022801"/>
    </source>
</evidence>